<dbReference type="EMBL" id="CAJNOC010004076">
    <property type="protein sequence ID" value="CAF1008674.1"/>
    <property type="molecule type" value="Genomic_DNA"/>
</dbReference>
<accession>A0A814HDM2</accession>
<dbReference type="PANTHER" id="PTHR43798">
    <property type="entry name" value="MONOACYLGLYCEROL LIPASE"/>
    <property type="match status" value="1"/>
</dbReference>
<dbReference type="Gene3D" id="3.40.50.1820">
    <property type="entry name" value="alpha/beta hydrolase"/>
    <property type="match status" value="1"/>
</dbReference>
<protein>
    <recommendedName>
        <fullName evidence="1">AB hydrolase-1 domain-containing protein</fullName>
    </recommendedName>
</protein>
<feature type="domain" description="AB hydrolase-1" evidence="1">
    <location>
        <begin position="47"/>
        <end position="153"/>
    </location>
</feature>
<comment type="caution">
    <text evidence="2">The sequence shown here is derived from an EMBL/GenBank/DDBJ whole genome shotgun (WGS) entry which is preliminary data.</text>
</comment>
<dbReference type="PRINTS" id="PR00111">
    <property type="entry name" value="ABHYDROLASE"/>
</dbReference>
<evidence type="ECO:0000259" key="1">
    <source>
        <dbReference type="Pfam" id="PF00561"/>
    </source>
</evidence>
<sequence length="231" mass="26172">MNFEGINANDRDEEKYDGFKGKKHLIDTSVGKVFVLELGESQGPTCLLIHGWSKSAGLKQWKFMFEPLIKEGYRVFAIDMPGFGHSQSAIRLFSARSDDNLLKDGPVDVIEQILNKLNIDKFNIFGFSWGGGVAISLAIKFKSRILKIALLMPSYTEQKDELKQINVSTLILWIKEDQIHPYKLGRLLASRIKLCTLIERSIGTLTISSEDNNRKINSFSIPVFTKFLNEN</sequence>
<dbReference type="Pfam" id="PF00561">
    <property type="entry name" value="Abhydrolase_1"/>
    <property type="match status" value="1"/>
</dbReference>
<organism evidence="2 3">
    <name type="scientific">Brachionus calyciflorus</name>
    <dbReference type="NCBI Taxonomy" id="104777"/>
    <lineage>
        <taxon>Eukaryota</taxon>
        <taxon>Metazoa</taxon>
        <taxon>Spiralia</taxon>
        <taxon>Gnathifera</taxon>
        <taxon>Rotifera</taxon>
        <taxon>Eurotatoria</taxon>
        <taxon>Monogononta</taxon>
        <taxon>Pseudotrocha</taxon>
        <taxon>Ploima</taxon>
        <taxon>Brachionidae</taxon>
        <taxon>Brachionus</taxon>
    </lineage>
</organism>
<dbReference type="OrthoDB" id="10249433at2759"/>
<gene>
    <name evidence="2" type="ORF">OXX778_LOCUS16782</name>
</gene>
<dbReference type="InterPro" id="IPR000073">
    <property type="entry name" value="AB_hydrolase_1"/>
</dbReference>
<dbReference type="InterPro" id="IPR050266">
    <property type="entry name" value="AB_hydrolase_sf"/>
</dbReference>
<reference evidence="2" key="1">
    <citation type="submission" date="2021-02" db="EMBL/GenBank/DDBJ databases">
        <authorList>
            <person name="Nowell W R."/>
        </authorList>
    </citation>
    <scope>NUCLEOTIDE SEQUENCE</scope>
    <source>
        <strain evidence="2">Ploen Becks lab</strain>
    </source>
</reference>
<dbReference type="InterPro" id="IPR029058">
    <property type="entry name" value="AB_hydrolase_fold"/>
</dbReference>
<evidence type="ECO:0000313" key="3">
    <source>
        <dbReference type="Proteomes" id="UP000663879"/>
    </source>
</evidence>
<proteinExistence type="predicted"/>
<dbReference type="Proteomes" id="UP000663879">
    <property type="component" value="Unassembled WGS sequence"/>
</dbReference>
<name>A0A814HDM2_9BILA</name>
<dbReference type="SUPFAM" id="SSF53474">
    <property type="entry name" value="alpha/beta-Hydrolases"/>
    <property type="match status" value="1"/>
</dbReference>
<keyword evidence="3" id="KW-1185">Reference proteome</keyword>
<dbReference type="AlphaFoldDB" id="A0A814HDM2"/>
<evidence type="ECO:0000313" key="2">
    <source>
        <dbReference type="EMBL" id="CAF1008674.1"/>
    </source>
</evidence>